<keyword evidence="1 3" id="KW-0159">Chromosome partition</keyword>
<dbReference type="GO" id="GO:0051301">
    <property type="term" value="P:cell division"/>
    <property type="evidence" value="ECO:0007669"/>
    <property type="project" value="UniProtKB-KW"/>
</dbReference>
<dbReference type="Gene3D" id="6.10.250.2410">
    <property type="match status" value="1"/>
</dbReference>
<evidence type="ECO:0000313" key="5">
    <source>
        <dbReference type="Proteomes" id="UP000051789"/>
    </source>
</evidence>
<keyword evidence="3" id="KW-0131">Cell cycle</keyword>
<gene>
    <name evidence="3" type="primary">scpA</name>
    <name evidence="4" type="ORF">FD19_GL000325</name>
</gene>
<sequence length="242" mass="26532">MALTIVLKDFAGPLDLLWHLIKQDKLDIYDIPIAQITGQYLEYLQAMQDNALDIAGDYFVMAASLMALKSRMLLPEPEPEPGDDMVVDDPRTELVEQLLNYQVYQEAAGQLRDLEVERSASFAKPASLPPADVTAPLAPGAVKLIDFQRAVAAVVQRVQRQATAVRHIEAEASATIEETIAAMNNQLQELGDCEFTRLIDGHNVAAVITSFLALLEMMKTDTIICTQAGPTEPIHVYLKGAA</sequence>
<dbReference type="RefSeq" id="WP_056968963.1">
    <property type="nucleotide sequence ID" value="NZ_AYZK01000001.1"/>
</dbReference>
<dbReference type="PANTHER" id="PTHR33969">
    <property type="entry name" value="SEGREGATION AND CONDENSATION PROTEIN A"/>
    <property type="match status" value="1"/>
</dbReference>
<dbReference type="Pfam" id="PF02616">
    <property type="entry name" value="SMC_ScpA"/>
    <property type="match status" value="1"/>
</dbReference>
<dbReference type="PANTHER" id="PTHR33969:SF2">
    <property type="entry name" value="SEGREGATION AND CONDENSATION PROTEIN A"/>
    <property type="match status" value="1"/>
</dbReference>
<dbReference type="GO" id="GO:0005737">
    <property type="term" value="C:cytoplasm"/>
    <property type="evidence" value="ECO:0007669"/>
    <property type="project" value="UniProtKB-SubCell"/>
</dbReference>
<comment type="function">
    <text evidence="3">Participates in chromosomal partition during cell division. May act via the formation of a condensin-like complex containing Smc and ScpB that pull DNA away from mid-cell into both cell halves.</text>
</comment>
<protein>
    <recommendedName>
        <fullName evidence="2 3">Segregation and condensation protein A</fullName>
    </recommendedName>
</protein>
<dbReference type="Proteomes" id="UP000051789">
    <property type="component" value="Unassembled WGS sequence"/>
</dbReference>
<comment type="caution">
    <text evidence="4">The sequence shown here is derived from an EMBL/GenBank/DDBJ whole genome shotgun (WGS) entry which is preliminary data.</text>
</comment>
<evidence type="ECO:0000313" key="4">
    <source>
        <dbReference type="EMBL" id="KRM88041.1"/>
    </source>
</evidence>
<dbReference type="STRING" id="1423810.FD19_GL000325"/>
<dbReference type="InterPro" id="IPR003768">
    <property type="entry name" value="ScpA"/>
</dbReference>
<keyword evidence="3" id="KW-0963">Cytoplasm</keyword>
<keyword evidence="5" id="KW-1185">Reference proteome</keyword>
<dbReference type="AlphaFoldDB" id="A0A0R2CHT5"/>
<comment type="subcellular location">
    <subcellularLocation>
        <location evidence="3">Cytoplasm</location>
    </subcellularLocation>
    <text evidence="3">Associated with two foci at the outer edges of the nucleoid region in young cells, and at four foci within both cell halves in older cells.</text>
</comment>
<name>A0A0R2CHT5_9LACO</name>
<evidence type="ECO:0000256" key="2">
    <source>
        <dbReference type="ARBA" id="ARBA00044777"/>
    </source>
</evidence>
<organism evidence="4 5">
    <name type="scientific">Lacticaseibacillus thailandensis DSM 22698 = JCM 13996</name>
    <dbReference type="NCBI Taxonomy" id="1423810"/>
    <lineage>
        <taxon>Bacteria</taxon>
        <taxon>Bacillati</taxon>
        <taxon>Bacillota</taxon>
        <taxon>Bacilli</taxon>
        <taxon>Lactobacillales</taxon>
        <taxon>Lactobacillaceae</taxon>
        <taxon>Lacticaseibacillus</taxon>
    </lineage>
</organism>
<keyword evidence="3" id="KW-0132">Cell division</keyword>
<proteinExistence type="inferred from homology"/>
<evidence type="ECO:0000256" key="1">
    <source>
        <dbReference type="ARBA" id="ARBA00022829"/>
    </source>
</evidence>
<accession>A0A0R2CHT5</accession>
<dbReference type="EMBL" id="AYZK01000001">
    <property type="protein sequence ID" value="KRM88041.1"/>
    <property type="molecule type" value="Genomic_DNA"/>
</dbReference>
<reference evidence="4 5" key="1">
    <citation type="journal article" date="2015" name="Genome Announc.">
        <title>Expanding the biotechnology potential of lactobacilli through comparative genomics of 213 strains and associated genera.</title>
        <authorList>
            <person name="Sun Z."/>
            <person name="Harris H.M."/>
            <person name="McCann A."/>
            <person name="Guo C."/>
            <person name="Argimon S."/>
            <person name="Zhang W."/>
            <person name="Yang X."/>
            <person name="Jeffery I.B."/>
            <person name="Cooney J.C."/>
            <person name="Kagawa T.F."/>
            <person name="Liu W."/>
            <person name="Song Y."/>
            <person name="Salvetti E."/>
            <person name="Wrobel A."/>
            <person name="Rasinkangas P."/>
            <person name="Parkhill J."/>
            <person name="Rea M.C."/>
            <person name="O'Sullivan O."/>
            <person name="Ritari J."/>
            <person name="Douillard F.P."/>
            <person name="Paul Ross R."/>
            <person name="Yang R."/>
            <person name="Briner A.E."/>
            <person name="Felis G.E."/>
            <person name="de Vos W.M."/>
            <person name="Barrangou R."/>
            <person name="Klaenhammer T.R."/>
            <person name="Caufield P.W."/>
            <person name="Cui Y."/>
            <person name="Zhang H."/>
            <person name="O'Toole P.W."/>
        </authorList>
    </citation>
    <scope>NUCLEOTIDE SEQUENCE [LARGE SCALE GENOMIC DNA]</scope>
    <source>
        <strain evidence="4 5">DSM 22698</strain>
    </source>
</reference>
<dbReference type="HAMAP" id="MF_01805">
    <property type="entry name" value="ScpA"/>
    <property type="match status" value="1"/>
</dbReference>
<evidence type="ECO:0000256" key="3">
    <source>
        <dbReference type="HAMAP-Rule" id="MF_01805"/>
    </source>
</evidence>
<comment type="similarity">
    <text evidence="3">Belongs to the ScpA family.</text>
</comment>
<dbReference type="GO" id="GO:0007059">
    <property type="term" value="P:chromosome segregation"/>
    <property type="evidence" value="ECO:0007669"/>
    <property type="project" value="UniProtKB-UniRule"/>
</dbReference>
<dbReference type="PATRIC" id="fig|1423810.4.peg.329"/>
<comment type="subunit">
    <text evidence="3">Component of a cohesin-like complex composed of ScpA, ScpB and the Smc homodimer, in which ScpA and ScpB bind to the head domain of Smc. The presence of the three proteins is required for the association of the complex with DNA.</text>
</comment>
<dbReference type="GO" id="GO:0006260">
    <property type="term" value="P:DNA replication"/>
    <property type="evidence" value="ECO:0007669"/>
    <property type="project" value="UniProtKB-UniRule"/>
</dbReference>